<evidence type="ECO:0000259" key="1">
    <source>
        <dbReference type="Pfam" id="PF17921"/>
    </source>
</evidence>
<dbReference type="Pfam" id="PF17921">
    <property type="entry name" value="Integrase_H2C2"/>
    <property type="match status" value="1"/>
</dbReference>
<dbReference type="OrthoDB" id="422540at2759"/>
<evidence type="ECO:0000313" key="3">
    <source>
        <dbReference type="Proteomes" id="UP000007800"/>
    </source>
</evidence>
<evidence type="ECO:0000313" key="2">
    <source>
        <dbReference type="EMBL" id="EER15421.1"/>
    </source>
</evidence>
<organism evidence="3">
    <name type="scientific">Perkinsus marinus (strain ATCC 50983 / TXsc)</name>
    <dbReference type="NCBI Taxonomy" id="423536"/>
    <lineage>
        <taxon>Eukaryota</taxon>
        <taxon>Sar</taxon>
        <taxon>Alveolata</taxon>
        <taxon>Perkinsozoa</taxon>
        <taxon>Perkinsea</taxon>
        <taxon>Perkinsida</taxon>
        <taxon>Perkinsidae</taxon>
        <taxon>Perkinsus</taxon>
    </lineage>
</organism>
<name>C5KJB9_PERM5</name>
<dbReference type="SUPFAM" id="SSF53098">
    <property type="entry name" value="Ribonuclease H-like"/>
    <property type="match status" value="1"/>
</dbReference>
<dbReference type="InterPro" id="IPR050951">
    <property type="entry name" value="Retrovirus_Pol_polyprotein"/>
</dbReference>
<dbReference type="RefSeq" id="XP_002783625.1">
    <property type="nucleotide sequence ID" value="XM_002783579.1"/>
</dbReference>
<dbReference type="EMBL" id="GG673601">
    <property type="protein sequence ID" value="EER15421.1"/>
    <property type="molecule type" value="Genomic_DNA"/>
</dbReference>
<gene>
    <name evidence="2" type="ORF">Pmar_PMAR018772</name>
</gene>
<proteinExistence type="predicted"/>
<feature type="domain" description="Integrase zinc-binding" evidence="1">
    <location>
        <begin position="205"/>
        <end position="258"/>
    </location>
</feature>
<accession>C5KJB9</accession>
<dbReference type="Proteomes" id="UP000007800">
    <property type="component" value="Unassembled WGS sequence"/>
</dbReference>
<dbReference type="InterPro" id="IPR036397">
    <property type="entry name" value="RNaseH_sf"/>
</dbReference>
<keyword evidence="3" id="KW-1185">Reference proteome</keyword>
<dbReference type="InParanoid" id="C5KJB9"/>
<sequence>MDSTSALGKIEGRLNSSTYQPTTRQTKRWLSWLADLLEYDEADLTYRHAKGKDNSFSDLLSRLAQGGQRYVPEGGGEAFVLVTSTSPSQSELPTTDRSASVHDSTRCILAGDLRVQLITLQKADSSTLLHGATLQAWQHHFDGAGKLQKLAAEAKALGLVTHVGGVVMTISEAALTGPISVPVIPGGVVTGLNGMIGTNVDTDWKLRDWLLFVAHEMDYHRPHRDMRDSLVPFVWWPSLLRDARSWVERCDHCMEQKPTKRMKLVTAPRLPWGLIDLNARGKHIAIDHGYPNPTWISPANPSLKAFLVITDLATGYTLLCGAEDARGSTTAKLLYGSWVSIFGVPLSVTGDNFIDSPSLRTPLLSCGVRFNTVPAYSPFSNGSAEERVGRVRRVLPTTKLPWDQALPFVQLSINSQKRVSGHSAAELMFGTRIRTPSASVLSAITNNTPIVHIGDLETLATSAEVPEALREVLKSSVGAARISTLQAHVRDCLRASAARPGRPLKDGELVVWRRLESRPVEGTVRLVSGVHTEDGPFCYLGSLAGFVTRLHPLGSPPGHSVSVSACHLESRHAFVDRDRPTMAVETEIPFTSIKPGQVILARLSCGADAIGKVMAETDNDDSIAHGSLVVQIYDSHEGNKFFPVWLSHDGSTYTGDTPENAQRDSPLLRTVSSVLMRINLTPTNMLKDTSRAAMVEAGYLEA</sequence>
<dbReference type="InterPro" id="IPR041588">
    <property type="entry name" value="Integrase_H2C2"/>
</dbReference>
<dbReference type="GeneID" id="9046164"/>
<dbReference type="AlphaFoldDB" id="C5KJB9"/>
<dbReference type="PANTHER" id="PTHR37984">
    <property type="entry name" value="PROTEIN CBG26694"/>
    <property type="match status" value="1"/>
</dbReference>
<dbReference type="Gene3D" id="3.30.420.10">
    <property type="entry name" value="Ribonuclease H-like superfamily/Ribonuclease H"/>
    <property type="match status" value="1"/>
</dbReference>
<dbReference type="PANTHER" id="PTHR37984:SF5">
    <property type="entry name" value="PROTEIN NYNRIN-LIKE"/>
    <property type="match status" value="1"/>
</dbReference>
<protein>
    <recommendedName>
        <fullName evidence="1">Integrase zinc-binding domain-containing protein</fullName>
    </recommendedName>
</protein>
<reference evidence="2 3" key="1">
    <citation type="submission" date="2008-07" db="EMBL/GenBank/DDBJ databases">
        <authorList>
            <person name="El-Sayed N."/>
            <person name="Caler E."/>
            <person name="Inman J."/>
            <person name="Amedeo P."/>
            <person name="Hass B."/>
            <person name="Wortman J."/>
        </authorList>
    </citation>
    <scope>NUCLEOTIDE SEQUENCE [LARGE SCALE GENOMIC DNA]</scope>
    <source>
        <strain evidence="3">ATCC 50983 / TXsc</strain>
    </source>
</reference>
<dbReference type="GO" id="GO:0003676">
    <property type="term" value="F:nucleic acid binding"/>
    <property type="evidence" value="ECO:0007669"/>
    <property type="project" value="InterPro"/>
</dbReference>
<dbReference type="InterPro" id="IPR012337">
    <property type="entry name" value="RNaseH-like_sf"/>
</dbReference>